<keyword evidence="6" id="KW-0443">Lipid metabolism</keyword>
<dbReference type="AlphaFoldDB" id="A0A1D1W2C8"/>
<evidence type="ECO:0000256" key="7">
    <source>
        <dbReference type="PIRSR" id="PIRSR017632-1"/>
    </source>
</evidence>
<protein>
    <recommendedName>
        <fullName evidence="5">N-acylethanolamine-hydrolyzing acid amidase</fullName>
        <ecNumber evidence="4">3.5.1.60</ecNumber>
    </recommendedName>
</protein>
<keyword evidence="2 6" id="KW-0378">Hydrolase</keyword>
<dbReference type="GO" id="GO:0006631">
    <property type="term" value="P:fatty acid metabolic process"/>
    <property type="evidence" value="ECO:0007669"/>
    <property type="project" value="InterPro"/>
</dbReference>
<dbReference type="Pfam" id="PF02275">
    <property type="entry name" value="CBAH"/>
    <property type="match status" value="1"/>
</dbReference>
<evidence type="ECO:0000313" key="9">
    <source>
        <dbReference type="EMBL" id="GAV07426.1"/>
    </source>
</evidence>
<evidence type="ECO:0000256" key="4">
    <source>
        <dbReference type="ARBA" id="ARBA00039046"/>
    </source>
</evidence>
<dbReference type="Proteomes" id="UP000186922">
    <property type="component" value="Unassembled WGS sequence"/>
</dbReference>
<gene>
    <name evidence="9" type="primary">RvY_17261-1</name>
    <name evidence="9" type="synonym">RvY_17261.1</name>
    <name evidence="9" type="ORF">RvY_17261</name>
</gene>
<dbReference type="GO" id="GO:0005764">
    <property type="term" value="C:lysosome"/>
    <property type="evidence" value="ECO:0007669"/>
    <property type="project" value="UniProtKB-UniRule"/>
</dbReference>
<dbReference type="PANTHER" id="PTHR28583:SF4">
    <property type="entry name" value="N-ACYLETHANOLAMINE-HYDROLYZING ACID AMIDASE"/>
    <property type="match status" value="1"/>
</dbReference>
<evidence type="ECO:0000256" key="5">
    <source>
        <dbReference type="ARBA" id="ARBA00040404"/>
    </source>
</evidence>
<accession>A0A1D1W2C8</accession>
<evidence type="ECO:0000313" key="10">
    <source>
        <dbReference type="Proteomes" id="UP000186922"/>
    </source>
</evidence>
<keyword evidence="10" id="KW-1185">Reference proteome</keyword>
<dbReference type="InterPro" id="IPR016699">
    <property type="entry name" value="Acid_ceramidase-like"/>
</dbReference>
<dbReference type="STRING" id="947166.A0A1D1W2C8"/>
<dbReference type="GO" id="GO:0047412">
    <property type="term" value="F:N-(long-chain-acyl)ethanolamine deacylase activity"/>
    <property type="evidence" value="ECO:0007669"/>
    <property type="project" value="UniProtKB-EC"/>
</dbReference>
<dbReference type="GO" id="GO:0017064">
    <property type="term" value="F:fatty acid amide hydrolase activity"/>
    <property type="evidence" value="ECO:0007669"/>
    <property type="project" value="InterPro"/>
</dbReference>
<name>A0A1D1W2C8_RAMVA</name>
<evidence type="ECO:0000256" key="1">
    <source>
        <dbReference type="ARBA" id="ARBA00004872"/>
    </source>
</evidence>
<comment type="caution">
    <text evidence="9">The sequence shown here is derived from an EMBL/GenBank/DDBJ whole genome shotgun (WGS) entry which is preliminary data.</text>
</comment>
<evidence type="ECO:0000259" key="8">
    <source>
        <dbReference type="Pfam" id="PF02275"/>
    </source>
</evidence>
<proteinExistence type="inferred from homology"/>
<dbReference type="EMBL" id="BDGG01000015">
    <property type="protein sequence ID" value="GAV07426.1"/>
    <property type="molecule type" value="Genomic_DNA"/>
</dbReference>
<dbReference type="PIRSF" id="PIRSF017632">
    <property type="entry name" value="Acid_ceramidase-like"/>
    <property type="match status" value="1"/>
</dbReference>
<sequence>MASVHWAIQPVLALFVASSVLLTGAVERSPPSFVVDLDKPAYERWNSVIDANPDLGRDAPEIFKILTGNINMSNDTWGILFLMAEKIHKRLPAPFKEELQGMADRAKMPISLITLINLAYDLTAHCTSVVSTDANGTIWHGRNLDYNATTYLEKYTVHVDFKRGGKVAYSGVTFAGFAGMLTAIKPHAFTFSSNERDVGSFLENLLEMMDPNSKFLMVLIREVLEEAKNFREAISKFSLARMPAAIYVILGGLSNNEGVVLTRNRTHVIHEFAINMQSDRWYVLQTNHDPWLGDPWYDNRREAGETAMNRTGRNNITVDSLYDVLSVPKTRNKYTVYSTVMSASHPEAIRTWIRNSTELIPPPPVRASASNVVGRFGTFAAVLIVLSRNL</sequence>
<dbReference type="Gene3D" id="3.60.60.10">
    <property type="entry name" value="Penicillin V Acylase, Chain A"/>
    <property type="match status" value="1"/>
</dbReference>
<evidence type="ECO:0000256" key="3">
    <source>
        <dbReference type="ARBA" id="ARBA00038527"/>
    </source>
</evidence>
<feature type="domain" description="Choloylglycine hydrolase/NAAA C-terminal" evidence="8">
    <location>
        <begin position="126"/>
        <end position="291"/>
    </location>
</feature>
<evidence type="ECO:0000256" key="6">
    <source>
        <dbReference type="PIRNR" id="PIRNR017632"/>
    </source>
</evidence>
<comment type="subunit">
    <text evidence="3">Heterodimer of an alpha and a beta subunit, produced by autocatalytic cleavage.</text>
</comment>
<comment type="pathway">
    <text evidence="1">Lipid metabolism; fatty acid metabolism.</text>
</comment>
<dbReference type="EC" id="3.5.1.60" evidence="4"/>
<dbReference type="InterPro" id="IPR029132">
    <property type="entry name" value="CBAH/NAAA_C"/>
</dbReference>
<organism evidence="9 10">
    <name type="scientific">Ramazzottius varieornatus</name>
    <name type="common">Water bear</name>
    <name type="synonym">Tardigrade</name>
    <dbReference type="NCBI Taxonomy" id="947166"/>
    <lineage>
        <taxon>Eukaryota</taxon>
        <taxon>Metazoa</taxon>
        <taxon>Ecdysozoa</taxon>
        <taxon>Tardigrada</taxon>
        <taxon>Eutardigrada</taxon>
        <taxon>Parachela</taxon>
        <taxon>Hypsibioidea</taxon>
        <taxon>Ramazzottiidae</taxon>
        <taxon>Ramazzottius</taxon>
    </lineage>
</organism>
<dbReference type="PANTHER" id="PTHR28583">
    <property type="entry name" value="ACID AMIDASE"/>
    <property type="match status" value="1"/>
</dbReference>
<comment type="similarity">
    <text evidence="6">Belongs to the acid ceramidase family.</text>
</comment>
<reference evidence="9 10" key="1">
    <citation type="journal article" date="2016" name="Nat. Commun.">
        <title>Extremotolerant tardigrade genome and improved radiotolerance of human cultured cells by tardigrade-unique protein.</title>
        <authorList>
            <person name="Hashimoto T."/>
            <person name="Horikawa D.D."/>
            <person name="Saito Y."/>
            <person name="Kuwahara H."/>
            <person name="Kozuka-Hata H."/>
            <person name="Shin-I T."/>
            <person name="Minakuchi Y."/>
            <person name="Ohishi K."/>
            <person name="Motoyama A."/>
            <person name="Aizu T."/>
            <person name="Enomoto A."/>
            <person name="Kondo K."/>
            <person name="Tanaka S."/>
            <person name="Hara Y."/>
            <person name="Koshikawa S."/>
            <person name="Sagara H."/>
            <person name="Miura T."/>
            <person name="Yokobori S."/>
            <person name="Miyagawa K."/>
            <person name="Suzuki Y."/>
            <person name="Kubo T."/>
            <person name="Oyama M."/>
            <person name="Kohara Y."/>
            <person name="Fujiyama A."/>
            <person name="Arakawa K."/>
            <person name="Katayama T."/>
            <person name="Toyoda A."/>
            <person name="Kunieda T."/>
        </authorList>
    </citation>
    <scope>NUCLEOTIDE SEQUENCE [LARGE SCALE GENOMIC DNA]</scope>
    <source>
        <strain evidence="9 10">YOKOZUNA-1</strain>
    </source>
</reference>
<feature type="active site" description="Nucleophile" evidence="7">
    <location>
        <position position="126"/>
    </location>
</feature>
<evidence type="ECO:0000256" key="2">
    <source>
        <dbReference type="ARBA" id="ARBA00022801"/>
    </source>
</evidence>
<dbReference type="OrthoDB" id="5273684at2759"/>